<dbReference type="Gene3D" id="3.40.50.300">
    <property type="entry name" value="P-loop containing nucleotide triphosphate hydrolases"/>
    <property type="match status" value="2"/>
</dbReference>
<name>A0ABD4XFH7_9RHOB</name>
<proteinExistence type="predicted"/>
<evidence type="ECO:0000313" key="4">
    <source>
        <dbReference type="Proteomes" id="UP001218364"/>
    </source>
</evidence>
<dbReference type="InterPro" id="IPR041685">
    <property type="entry name" value="AAA_GajA/Old/RecF-like"/>
</dbReference>
<dbReference type="Proteomes" id="UP001218364">
    <property type="component" value="Unassembled WGS sequence"/>
</dbReference>
<feature type="domain" description="Endonuclease GajA/Old nuclease/RecF-like AAA" evidence="1">
    <location>
        <begin position="212"/>
        <end position="369"/>
    </location>
</feature>
<dbReference type="RefSeq" id="WP_274840338.1">
    <property type="nucleotide sequence ID" value="NZ_JARCJF010000026.1"/>
</dbReference>
<comment type="caution">
    <text evidence="3">The sequence shown here is derived from an EMBL/GenBank/DDBJ whole genome shotgun (WGS) entry which is preliminary data.</text>
</comment>
<dbReference type="AlphaFoldDB" id="A0ABD4XFH7"/>
<dbReference type="InterPro" id="IPR034139">
    <property type="entry name" value="TOPRIM_OLD"/>
</dbReference>
<evidence type="ECO:0000259" key="1">
    <source>
        <dbReference type="Pfam" id="PF13175"/>
    </source>
</evidence>
<gene>
    <name evidence="3" type="ORF">PXK24_21120</name>
</gene>
<sequence length="622" mass="68544">MKLLHKPRDLSGSGENVLGAHAVENLYKMRISRVRITNFANFADLDVETGESIVIVGENKVGKSNFIRALQLILDPGLSERDRQLGLEHFWDGLDEDKLGETIEISVYLTDFTGDPRLMAHLNDCVVDPGPPMVARLTYRFQPKANIGRDPESLADYEYVIFGGDDPDMAIGSSLRRMLPLDVQVALRDAEKDLSSWRNSPLRPLIDQLATSLDEDARDEIQEQVNEAQAELAGHAEVVSTAQRISDRLIAIAGEQHAVPLTLGLAPTRVDALLRSLSLLIDNGARGIGDASLGTANLLFLALKSLELDRLVTDGERDHTFFVVEEPEAHLHPHVQRLVYRYFLGGAADDREDAPPLTTILTTHSPHIASVTPIRSIVLLRHDAGEDATTAVSTAKAPLTERDEADLQRYIDVSRGEIFFARGVILVEGDAERFLIPAFAEALDIPLDILGITVCSVSGTNFTPYVKLLGPQGLNIPHVILTDRDPNGTKPPLVRRRLIKVLSLVENGVDYTPLDADAVIARAEPLGYFVNGNTLEPELFCGGLADAMREVIEEELSIKQATRDLLQGWVDDTDTLDEEKLIKLIERVGKGRFAQALAPYVEEDTCPDYIRKALEHIRDAVA</sequence>
<reference evidence="3 4" key="1">
    <citation type="submission" date="2023-02" db="EMBL/GenBank/DDBJ databases">
        <title>Population genomics of bacteria associated with diatom.</title>
        <authorList>
            <person name="Xie J."/>
            <person name="Wang H."/>
        </authorList>
    </citation>
    <scope>NUCLEOTIDE SEQUENCE [LARGE SCALE GENOMIC DNA]</scope>
    <source>
        <strain evidence="3 4">PT47_8</strain>
    </source>
</reference>
<dbReference type="InterPro" id="IPR027417">
    <property type="entry name" value="P-loop_NTPase"/>
</dbReference>
<feature type="domain" description="OLD protein-like TOPRIM" evidence="2">
    <location>
        <begin position="419"/>
        <end position="485"/>
    </location>
</feature>
<dbReference type="Pfam" id="PF20469">
    <property type="entry name" value="OLD-like_TOPRIM"/>
    <property type="match status" value="1"/>
</dbReference>
<evidence type="ECO:0000259" key="2">
    <source>
        <dbReference type="Pfam" id="PF20469"/>
    </source>
</evidence>
<dbReference type="PANTHER" id="PTHR43581">
    <property type="entry name" value="ATP/GTP PHOSPHATASE"/>
    <property type="match status" value="1"/>
</dbReference>
<dbReference type="EMBL" id="JARCJK010000026">
    <property type="protein sequence ID" value="MDE4168188.1"/>
    <property type="molecule type" value="Genomic_DNA"/>
</dbReference>
<protein>
    <submittedName>
        <fullName evidence="3">AAA family ATPase</fullName>
    </submittedName>
</protein>
<feature type="domain" description="Endonuclease GajA/Old nuclease/RecF-like AAA" evidence="1">
    <location>
        <begin position="29"/>
        <end position="108"/>
    </location>
</feature>
<dbReference type="InterPro" id="IPR051396">
    <property type="entry name" value="Bact_Antivir_Def_Nuclease"/>
</dbReference>
<accession>A0ABD4XFH7</accession>
<dbReference type="PANTHER" id="PTHR43581:SF4">
    <property type="entry name" value="ATP_GTP PHOSPHATASE"/>
    <property type="match status" value="1"/>
</dbReference>
<dbReference type="Pfam" id="PF13175">
    <property type="entry name" value="AAA_15"/>
    <property type="match status" value="2"/>
</dbReference>
<organism evidence="3 4">
    <name type="scientific">Phaeobacter gallaeciensis</name>
    <dbReference type="NCBI Taxonomy" id="60890"/>
    <lineage>
        <taxon>Bacteria</taxon>
        <taxon>Pseudomonadati</taxon>
        <taxon>Pseudomonadota</taxon>
        <taxon>Alphaproteobacteria</taxon>
        <taxon>Rhodobacterales</taxon>
        <taxon>Roseobacteraceae</taxon>
        <taxon>Phaeobacter</taxon>
    </lineage>
</organism>
<evidence type="ECO:0000313" key="3">
    <source>
        <dbReference type="EMBL" id="MDE4168188.1"/>
    </source>
</evidence>
<dbReference type="SUPFAM" id="SSF52540">
    <property type="entry name" value="P-loop containing nucleoside triphosphate hydrolases"/>
    <property type="match status" value="1"/>
</dbReference>
<dbReference type="CDD" id="cd01026">
    <property type="entry name" value="TOPRIM_OLD"/>
    <property type="match status" value="1"/>
</dbReference>